<dbReference type="EMBL" id="CM000785">
    <property type="protein sequence ID" value="AQL02050.1"/>
    <property type="molecule type" value="Genomic_DNA"/>
</dbReference>
<proteinExistence type="predicted"/>
<keyword evidence="3" id="KW-0677">Repeat</keyword>
<dbReference type="GO" id="GO:0005634">
    <property type="term" value="C:nucleus"/>
    <property type="evidence" value="ECO:0007669"/>
    <property type="project" value="UniProtKB-SubCell"/>
</dbReference>
<evidence type="ECO:0000256" key="2">
    <source>
        <dbReference type="ARBA" id="ARBA00022723"/>
    </source>
</evidence>
<dbReference type="PROSITE" id="PS50119">
    <property type="entry name" value="ZF_BBOX"/>
    <property type="match status" value="1"/>
</dbReference>
<keyword evidence="7" id="KW-0804">Transcription</keyword>
<dbReference type="Pfam" id="PF00643">
    <property type="entry name" value="zf-B_box"/>
    <property type="match status" value="1"/>
</dbReference>
<dbReference type="GO" id="GO:0008270">
    <property type="term" value="F:zinc ion binding"/>
    <property type="evidence" value="ECO:0007669"/>
    <property type="project" value="UniProtKB-KW"/>
</dbReference>
<keyword evidence="2" id="KW-0479">Metal-binding</keyword>
<dbReference type="InterPro" id="IPR000315">
    <property type="entry name" value="Znf_B-box"/>
</dbReference>
<dbReference type="InterPro" id="IPR049808">
    <property type="entry name" value="CONSTANS-like_Bbox1"/>
</dbReference>
<keyword evidence="5" id="KW-0862">Zinc</keyword>
<keyword evidence="8" id="KW-0539">Nucleus</keyword>
<name>A0A1D6NVA1_MAIZE</name>
<evidence type="ECO:0000256" key="1">
    <source>
        <dbReference type="ARBA" id="ARBA00004123"/>
    </source>
</evidence>
<dbReference type="CDD" id="cd19821">
    <property type="entry name" value="Bbox1_BBX-like"/>
    <property type="match status" value="2"/>
</dbReference>
<reference evidence="9" key="1">
    <citation type="submission" date="2015-12" db="EMBL/GenBank/DDBJ databases">
        <title>Update maize B73 reference genome by single molecule sequencing technologies.</title>
        <authorList>
            <consortium name="Maize Genome Sequencing Project"/>
            <person name="Ware D."/>
        </authorList>
    </citation>
    <scope>NUCLEOTIDE SEQUENCE</scope>
    <source>
        <tissue evidence="9">Seedling</tissue>
    </source>
</reference>
<evidence type="ECO:0000256" key="7">
    <source>
        <dbReference type="ARBA" id="ARBA00023163"/>
    </source>
</evidence>
<dbReference type="AlphaFoldDB" id="A0A1D6NVA1"/>
<dbReference type="PaxDb" id="4577-GRMZM2G028594_P03"/>
<sequence>MKIQCNACGAAEARVLCCADEAALCVACDEEVHAANKLAGKHQRVPLLTDAAAAAAAAAPAVPKCDICQLYLDVANRLQGLMRLAQGANKQQPYPELLSLFEASGYFFCLEDRALLCRDCDVAIHTVNSFVSVHQRFLLTGVQVGLDPADPVPPIAEKHVNAVGGSVNQPVRHQPRRSPTVQFSVEGSASVPTKNVTNGDCSRQNFVPTARAEVVDWTMNNSTIRSVESPPKYISEESPTLLQSSQTTTVFSNQINGNSDGAYHLSFSGGNVTDSLPDWPVDEFFSNSEYGPNFGFSENGSSKAKLESDILSGIYMKKGDTAKLGGAGGSPQCRLAEGSVAEELLGQVPGLITDEYMGRVPENSWTVPEVPSPPTASGLNWHGNLCFPAYDSTMFVPEITSLQNSQSHFTVPSSFKRRRREY</sequence>
<evidence type="ECO:0000256" key="8">
    <source>
        <dbReference type="ARBA" id="ARBA00023242"/>
    </source>
</evidence>
<dbReference type="ExpressionAtlas" id="A0A1D6NVA1">
    <property type="expression patterns" value="baseline and differential"/>
</dbReference>
<evidence type="ECO:0000256" key="3">
    <source>
        <dbReference type="ARBA" id="ARBA00022737"/>
    </source>
</evidence>
<dbReference type="PANTHER" id="PTHR31832">
    <property type="entry name" value="B-BOX ZINC FINGER PROTEIN 22"/>
    <property type="match status" value="1"/>
</dbReference>
<evidence type="ECO:0000256" key="6">
    <source>
        <dbReference type="ARBA" id="ARBA00023015"/>
    </source>
</evidence>
<dbReference type="IntAct" id="A0A1D6NVA1">
    <property type="interactions" value="4"/>
</dbReference>
<organism evidence="9">
    <name type="scientific">Zea mays</name>
    <name type="common">Maize</name>
    <dbReference type="NCBI Taxonomy" id="4577"/>
    <lineage>
        <taxon>Eukaryota</taxon>
        <taxon>Viridiplantae</taxon>
        <taxon>Streptophyta</taxon>
        <taxon>Embryophyta</taxon>
        <taxon>Tracheophyta</taxon>
        <taxon>Spermatophyta</taxon>
        <taxon>Magnoliopsida</taxon>
        <taxon>Liliopsida</taxon>
        <taxon>Poales</taxon>
        <taxon>Poaceae</taxon>
        <taxon>PACMAD clade</taxon>
        <taxon>Panicoideae</taxon>
        <taxon>Andropogonodae</taxon>
        <taxon>Andropogoneae</taxon>
        <taxon>Tripsacinae</taxon>
        <taxon>Zea</taxon>
    </lineage>
</organism>
<evidence type="ECO:0000256" key="5">
    <source>
        <dbReference type="ARBA" id="ARBA00022833"/>
    </source>
</evidence>
<dbReference type="InterPro" id="IPR051979">
    <property type="entry name" value="B-box_zinc_finger"/>
</dbReference>
<protein>
    <submittedName>
        <fullName evidence="9">Profilin homolog5</fullName>
    </submittedName>
</protein>
<keyword evidence="4" id="KW-0863">Zinc-finger</keyword>
<gene>
    <name evidence="9" type="ORF">ZEAMMB73_Zm00001d045323</name>
</gene>
<dbReference type="SMART" id="SM00336">
    <property type="entry name" value="BBOX"/>
    <property type="match status" value="2"/>
</dbReference>
<accession>A0A1D6NVA1</accession>
<evidence type="ECO:0000313" key="9">
    <source>
        <dbReference type="EMBL" id="AQL02050.1"/>
    </source>
</evidence>
<keyword evidence="6" id="KW-0805">Transcription regulation</keyword>
<dbReference type="PANTHER" id="PTHR31832:SF68">
    <property type="entry name" value="B-BOX ZINC FINGER PROTEIN 22"/>
    <property type="match status" value="1"/>
</dbReference>
<evidence type="ECO:0000256" key="4">
    <source>
        <dbReference type="ARBA" id="ARBA00022771"/>
    </source>
</evidence>
<comment type="subcellular location">
    <subcellularLocation>
        <location evidence="1">Nucleus</location>
    </subcellularLocation>
</comment>
<dbReference type="eggNOG" id="ENOG502QT4C">
    <property type="taxonomic scope" value="Eukaryota"/>
</dbReference>